<evidence type="ECO:0000313" key="1">
    <source>
        <dbReference type="EMBL" id="NYI78744.1"/>
    </source>
</evidence>
<reference evidence="1 2" key="1">
    <citation type="submission" date="2020-07" db="EMBL/GenBank/DDBJ databases">
        <title>Sequencing the genomes of 1000 actinobacteria strains.</title>
        <authorList>
            <person name="Klenk H.-P."/>
        </authorList>
    </citation>
    <scope>NUCLEOTIDE SEQUENCE [LARGE SCALE GENOMIC DNA]</scope>
    <source>
        <strain evidence="1 2">DSM 26487</strain>
    </source>
</reference>
<accession>A0A7Z0DNY5</accession>
<dbReference type="AlphaFoldDB" id="A0A7Z0DNY5"/>
<evidence type="ECO:0000313" key="2">
    <source>
        <dbReference type="Proteomes" id="UP000564496"/>
    </source>
</evidence>
<comment type="caution">
    <text evidence="1">The sequence shown here is derived from an EMBL/GenBank/DDBJ whole genome shotgun (WGS) entry which is preliminary data.</text>
</comment>
<sequence length="134" mass="14779">MSARILGRWVITHWRSPDSTTGRILVRGRDARDTLQRYGLFPSWSSKGKGWALSDEFLSDACAIAGLETLGYRVADVDGSECQHADLRAEKRTELRDVDPSDDGCTCALPNELAPLLADVLGAEELWHEHRGAA</sequence>
<dbReference type="RefSeq" id="WP_179659057.1">
    <property type="nucleotide sequence ID" value="NZ_JACBZR010000001.1"/>
</dbReference>
<organism evidence="1 2">
    <name type="scientific">Nocardioides panzhihuensis</name>
    <dbReference type="NCBI Taxonomy" id="860243"/>
    <lineage>
        <taxon>Bacteria</taxon>
        <taxon>Bacillati</taxon>
        <taxon>Actinomycetota</taxon>
        <taxon>Actinomycetes</taxon>
        <taxon>Propionibacteriales</taxon>
        <taxon>Nocardioidaceae</taxon>
        <taxon>Nocardioides</taxon>
    </lineage>
</organism>
<proteinExistence type="predicted"/>
<gene>
    <name evidence="1" type="ORF">BJ988_003392</name>
</gene>
<name>A0A7Z0DNY5_9ACTN</name>
<protein>
    <submittedName>
        <fullName evidence="1">Uncharacterized protein</fullName>
    </submittedName>
</protein>
<dbReference type="Proteomes" id="UP000564496">
    <property type="component" value="Unassembled WGS sequence"/>
</dbReference>
<keyword evidence="2" id="KW-1185">Reference proteome</keyword>
<dbReference type="EMBL" id="JACBZR010000001">
    <property type="protein sequence ID" value="NYI78744.1"/>
    <property type="molecule type" value="Genomic_DNA"/>
</dbReference>